<proteinExistence type="predicted"/>
<sequence>MGWRKIVAFALGALVVAVVAESHFGSTRYKLNGAAYSVPHQYEFARNFRLPWLESAEGLEKEPDESVWLLIPSHEMAREVPGYKRQFHGYSDDVEADVVVQILGGKRPAGSPLIGKKPSLGSNVKLRSKAVLKLRKPLDGSGYPTFLARTANSEQQACASA</sequence>
<dbReference type="KEGG" id="srhi:H9L12_13020"/>
<evidence type="ECO:0000313" key="1">
    <source>
        <dbReference type="EMBL" id="QNN65079.1"/>
    </source>
</evidence>
<dbReference type="Proteomes" id="UP000515955">
    <property type="component" value="Chromosome"/>
</dbReference>
<protein>
    <submittedName>
        <fullName evidence="1">Uncharacterized protein</fullName>
    </submittedName>
</protein>
<dbReference type="AlphaFoldDB" id="A0A7G9SB54"/>
<accession>A0A7G9SB54</accession>
<keyword evidence="2" id="KW-1185">Reference proteome</keyword>
<organism evidence="1 2">
    <name type="scientific">Sphingomonas rhizophila</name>
    <dbReference type="NCBI Taxonomy" id="2071607"/>
    <lineage>
        <taxon>Bacteria</taxon>
        <taxon>Pseudomonadati</taxon>
        <taxon>Pseudomonadota</taxon>
        <taxon>Alphaproteobacteria</taxon>
        <taxon>Sphingomonadales</taxon>
        <taxon>Sphingomonadaceae</taxon>
        <taxon>Sphingomonas</taxon>
    </lineage>
</organism>
<dbReference type="RefSeq" id="WP_187542076.1">
    <property type="nucleotide sequence ID" value="NZ_CP060717.1"/>
</dbReference>
<name>A0A7G9SB54_9SPHN</name>
<gene>
    <name evidence="1" type="ORF">H9L12_13020</name>
</gene>
<evidence type="ECO:0000313" key="2">
    <source>
        <dbReference type="Proteomes" id="UP000515955"/>
    </source>
</evidence>
<dbReference type="EMBL" id="CP060717">
    <property type="protein sequence ID" value="QNN65079.1"/>
    <property type="molecule type" value="Genomic_DNA"/>
</dbReference>
<reference evidence="1 2" key="1">
    <citation type="submission" date="2020-08" db="EMBL/GenBank/DDBJ databases">
        <title>Genome sequence of Sphingomonas rhizophila KACC 19189T.</title>
        <authorList>
            <person name="Hyun D.-W."/>
            <person name="Bae J.-W."/>
        </authorList>
    </citation>
    <scope>NUCLEOTIDE SEQUENCE [LARGE SCALE GENOMIC DNA]</scope>
    <source>
        <strain evidence="1 2">KACC 19189</strain>
    </source>
</reference>